<evidence type="ECO:0000313" key="6">
    <source>
        <dbReference type="EMBL" id="ATI42850.1"/>
    </source>
</evidence>
<evidence type="ECO:0000256" key="4">
    <source>
        <dbReference type="ARBA" id="ARBA00023136"/>
    </source>
</evidence>
<accession>A0A291M1S2</accession>
<dbReference type="Pfam" id="PF01124">
    <property type="entry name" value="MAPEG"/>
    <property type="match status" value="1"/>
</dbReference>
<evidence type="ECO:0000256" key="2">
    <source>
        <dbReference type="ARBA" id="ARBA00022692"/>
    </source>
</evidence>
<keyword evidence="2 5" id="KW-0812">Transmembrane</keyword>
<name>A0A291M1S2_9RHOB</name>
<dbReference type="PANTHER" id="PTHR35371:SF1">
    <property type="entry name" value="BLR7753 PROTEIN"/>
    <property type="match status" value="1"/>
</dbReference>
<dbReference type="PANTHER" id="PTHR35371">
    <property type="entry name" value="INNER MEMBRANE PROTEIN"/>
    <property type="match status" value="1"/>
</dbReference>
<dbReference type="GO" id="GO:0016020">
    <property type="term" value="C:membrane"/>
    <property type="evidence" value="ECO:0007669"/>
    <property type="project" value="UniProtKB-SubCell"/>
</dbReference>
<protein>
    <recommendedName>
        <fullName evidence="8">MAPEG family protein</fullName>
    </recommendedName>
</protein>
<reference evidence="6 7" key="1">
    <citation type="submission" date="2017-05" db="EMBL/GenBank/DDBJ databases">
        <title>Comparative genomic and metabolic analysis of manganese-oxidizing mechanisms in Celeribater manganoxidans DY25T: its adaption to the environment of polymetallic nodule.</title>
        <authorList>
            <person name="Wang X."/>
        </authorList>
    </citation>
    <scope>NUCLEOTIDE SEQUENCE [LARGE SCALE GENOMIC DNA]</scope>
    <source>
        <strain evidence="6 7">DY25</strain>
    </source>
</reference>
<dbReference type="SUPFAM" id="SSF161084">
    <property type="entry name" value="MAPEG domain-like"/>
    <property type="match status" value="1"/>
</dbReference>
<evidence type="ECO:0008006" key="8">
    <source>
        <dbReference type="Google" id="ProtNLM"/>
    </source>
</evidence>
<dbReference type="RefSeq" id="WP_097373852.1">
    <property type="nucleotide sequence ID" value="NZ_CP021404.1"/>
</dbReference>
<proteinExistence type="predicted"/>
<evidence type="ECO:0000256" key="3">
    <source>
        <dbReference type="ARBA" id="ARBA00022989"/>
    </source>
</evidence>
<organism evidence="6 7">
    <name type="scientific">Pacificitalea manganoxidans</name>
    <dbReference type="NCBI Taxonomy" id="1411902"/>
    <lineage>
        <taxon>Bacteria</taxon>
        <taxon>Pseudomonadati</taxon>
        <taxon>Pseudomonadota</taxon>
        <taxon>Alphaproteobacteria</taxon>
        <taxon>Rhodobacterales</taxon>
        <taxon>Paracoccaceae</taxon>
        <taxon>Pacificitalea</taxon>
    </lineage>
</organism>
<dbReference type="EMBL" id="CP021404">
    <property type="protein sequence ID" value="ATI42850.1"/>
    <property type="molecule type" value="Genomic_DNA"/>
</dbReference>
<keyword evidence="7" id="KW-1185">Reference proteome</keyword>
<dbReference type="OrthoDB" id="7743618at2"/>
<gene>
    <name evidence="6" type="ORF">CBW24_13130</name>
</gene>
<dbReference type="Proteomes" id="UP000219050">
    <property type="component" value="Chromosome"/>
</dbReference>
<sequence>MTAELTVLALAGLLQGLQFMLMAVPANLELGSGYTTSARDRPPSREMSALTGRLHRALTNHFEGLTLFAPAALLIGLTGQSTALTAVLAWTYLLARALYIPAYAYGWRPWRSAIWGVGFTATMALYLLALL</sequence>
<dbReference type="InterPro" id="IPR023352">
    <property type="entry name" value="MAPEG-like_dom_sf"/>
</dbReference>
<feature type="transmembrane region" description="Helical" evidence="5">
    <location>
        <begin position="112"/>
        <end position="130"/>
    </location>
</feature>
<keyword evidence="4 5" id="KW-0472">Membrane</keyword>
<comment type="subcellular location">
    <subcellularLocation>
        <location evidence="1">Membrane</location>
    </subcellularLocation>
</comment>
<dbReference type="AlphaFoldDB" id="A0A291M1S2"/>
<dbReference type="InterPro" id="IPR001129">
    <property type="entry name" value="Membr-assoc_MAPEG"/>
</dbReference>
<evidence type="ECO:0000313" key="7">
    <source>
        <dbReference type="Proteomes" id="UP000219050"/>
    </source>
</evidence>
<evidence type="ECO:0000256" key="1">
    <source>
        <dbReference type="ARBA" id="ARBA00004370"/>
    </source>
</evidence>
<evidence type="ECO:0000256" key="5">
    <source>
        <dbReference type="SAM" id="Phobius"/>
    </source>
</evidence>
<keyword evidence="3 5" id="KW-1133">Transmembrane helix</keyword>
<dbReference type="Gene3D" id="1.20.120.550">
    <property type="entry name" value="Membrane associated eicosanoid/glutathione metabolism-like domain"/>
    <property type="match status" value="1"/>
</dbReference>
<dbReference type="KEGG" id="cmag:CBW24_13130"/>